<keyword evidence="4 5" id="KW-0472">Membrane</keyword>
<proteinExistence type="inferred from homology"/>
<accession>A0ABS6T356</accession>
<dbReference type="Proteomes" id="UP000756530">
    <property type="component" value="Unassembled WGS sequence"/>
</dbReference>
<keyword evidence="5" id="KW-0653">Protein transport</keyword>
<dbReference type="RefSeq" id="WP_218392292.1">
    <property type="nucleotide sequence ID" value="NZ_JAHUZE010000002.1"/>
</dbReference>
<comment type="similarity">
    <text evidence="5">Belongs to the TatC family.</text>
</comment>
<keyword evidence="2 5" id="KW-0812">Transmembrane</keyword>
<feature type="transmembrane region" description="Helical" evidence="5">
    <location>
        <begin position="191"/>
        <end position="213"/>
    </location>
</feature>
<evidence type="ECO:0000313" key="7">
    <source>
        <dbReference type="EMBL" id="MBV7379143.1"/>
    </source>
</evidence>
<feature type="region of interest" description="Disordered" evidence="6">
    <location>
        <begin position="277"/>
        <end position="321"/>
    </location>
</feature>
<dbReference type="NCBIfam" id="TIGR00945">
    <property type="entry name" value="tatC"/>
    <property type="match status" value="1"/>
</dbReference>
<dbReference type="PANTHER" id="PTHR30371:SF0">
    <property type="entry name" value="SEC-INDEPENDENT PROTEIN TRANSLOCASE PROTEIN TATC, CHLOROPLASTIC-RELATED"/>
    <property type="match status" value="1"/>
</dbReference>
<dbReference type="EMBL" id="JAHUZE010000002">
    <property type="protein sequence ID" value="MBV7379143.1"/>
    <property type="molecule type" value="Genomic_DNA"/>
</dbReference>
<dbReference type="HAMAP" id="MF_00902">
    <property type="entry name" value="TatC"/>
    <property type="match status" value="1"/>
</dbReference>
<dbReference type="PANTHER" id="PTHR30371">
    <property type="entry name" value="SEC-INDEPENDENT PROTEIN TRANSLOCASE PROTEIN TATC"/>
    <property type="match status" value="1"/>
</dbReference>
<evidence type="ECO:0000313" key="8">
    <source>
        <dbReference type="Proteomes" id="UP000756530"/>
    </source>
</evidence>
<evidence type="ECO:0000256" key="2">
    <source>
        <dbReference type="ARBA" id="ARBA00022692"/>
    </source>
</evidence>
<evidence type="ECO:0000256" key="6">
    <source>
        <dbReference type="SAM" id="MobiDB-lite"/>
    </source>
</evidence>
<dbReference type="Pfam" id="PF00902">
    <property type="entry name" value="TatC"/>
    <property type="match status" value="1"/>
</dbReference>
<comment type="caution">
    <text evidence="7">The sequence shown here is derived from an EMBL/GenBank/DDBJ whole genome shotgun (WGS) entry which is preliminary data.</text>
</comment>
<evidence type="ECO:0000256" key="3">
    <source>
        <dbReference type="ARBA" id="ARBA00022989"/>
    </source>
</evidence>
<keyword evidence="3 5" id="KW-1133">Transmembrane helix</keyword>
<dbReference type="InterPro" id="IPR002033">
    <property type="entry name" value="TatC"/>
</dbReference>
<feature type="transmembrane region" description="Helical" evidence="5">
    <location>
        <begin position="76"/>
        <end position="104"/>
    </location>
</feature>
<reference evidence="7 8" key="1">
    <citation type="submission" date="2021-05" db="EMBL/GenBank/DDBJ databases">
        <title>Culturable bacteria isolated from Daya Bay.</title>
        <authorList>
            <person name="Zheng W."/>
            <person name="Yu S."/>
            <person name="Huang Y."/>
        </authorList>
    </citation>
    <scope>NUCLEOTIDE SEQUENCE [LARGE SCALE GENOMIC DNA]</scope>
    <source>
        <strain evidence="7 8">DP4N28-5</strain>
    </source>
</reference>
<comment type="subunit">
    <text evidence="5">The Tat system comprises two distinct complexes: a TatABC complex, containing multiple copies of TatA, TatB and TatC subunits, and a separate TatA complex, containing only TatA subunits. Substrates initially bind to the TatABC complex, which probably triggers association of the separate TatA complex to form the active translocon.</text>
</comment>
<keyword evidence="5" id="KW-0811">Translocation</keyword>
<comment type="subcellular location">
    <subcellularLocation>
        <location evidence="5">Cell membrane</location>
        <topology evidence="5">Multi-pass membrane protein</topology>
    </subcellularLocation>
    <subcellularLocation>
        <location evidence="1">Membrane</location>
        <topology evidence="1">Multi-pass membrane protein</topology>
    </subcellularLocation>
</comment>
<keyword evidence="5" id="KW-0813">Transport</keyword>
<name>A0ABS6T356_9RHOB</name>
<evidence type="ECO:0000256" key="5">
    <source>
        <dbReference type="HAMAP-Rule" id="MF_00902"/>
    </source>
</evidence>
<sequence length="321" mass="35413">MSNTDEIEDSAAPLIEHLAELRTRLIYSVIAFLVAMILVFTVGGQVLDFLLVPIENTMRNLGNPNPVMQFTAPQEYFFTLIRISMVGGLMLAFPVIAFQMWRFVAPGLYKNEKDAFLPFIIASPLLFIAGAAFAQYVVVPLAMNFFLGFADLPSVVAAYLSGEEPTDATGKGIDIVFQGKVNESLDITLKMIVAFGLCFQLPVLLTLMGKAGLASANGLRSTRKYAVVGILTVAALVTPPDVTTQIILFTVVYGLYEISIFLVARVEKQREERLRAEGLWFEDDDEDEAEDPMMAEFDEDEEDLGDDEPEDDEDPGAVNKD</sequence>
<feature type="transmembrane region" description="Helical" evidence="5">
    <location>
        <begin position="225"/>
        <end position="240"/>
    </location>
</feature>
<keyword evidence="8" id="KW-1185">Reference proteome</keyword>
<feature type="transmembrane region" description="Helical" evidence="5">
    <location>
        <begin position="25"/>
        <end position="47"/>
    </location>
</feature>
<feature type="transmembrane region" description="Helical" evidence="5">
    <location>
        <begin position="116"/>
        <end position="138"/>
    </location>
</feature>
<gene>
    <name evidence="5 7" type="primary">tatC</name>
    <name evidence="7" type="ORF">KJP28_09390</name>
</gene>
<organism evidence="7 8">
    <name type="scientific">Maritimibacter dapengensis</name>
    <dbReference type="NCBI Taxonomy" id="2836868"/>
    <lineage>
        <taxon>Bacteria</taxon>
        <taxon>Pseudomonadati</taxon>
        <taxon>Pseudomonadota</taxon>
        <taxon>Alphaproteobacteria</taxon>
        <taxon>Rhodobacterales</taxon>
        <taxon>Roseobacteraceae</taxon>
        <taxon>Maritimibacter</taxon>
    </lineage>
</organism>
<keyword evidence="5" id="KW-1003">Cell membrane</keyword>
<evidence type="ECO:0000256" key="1">
    <source>
        <dbReference type="ARBA" id="ARBA00004141"/>
    </source>
</evidence>
<feature type="transmembrane region" description="Helical" evidence="5">
    <location>
        <begin position="246"/>
        <end position="266"/>
    </location>
</feature>
<evidence type="ECO:0000256" key="4">
    <source>
        <dbReference type="ARBA" id="ARBA00023136"/>
    </source>
</evidence>
<protein>
    <recommendedName>
        <fullName evidence="5">Sec-independent protein translocase protein TatC</fullName>
    </recommendedName>
</protein>
<comment type="function">
    <text evidence="5">Part of the twin-arginine translocation (Tat) system that transports large folded proteins containing a characteristic twin-arginine motif in their signal peptide across membranes. Together with TatB, TatC is part of a receptor directly interacting with Tat signal peptides.</text>
</comment>
<feature type="compositionally biased region" description="Acidic residues" evidence="6">
    <location>
        <begin position="280"/>
        <end position="315"/>
    </location>
</feature>